<comment type="caution">
    <text evidence="3">The sequence shown here is derived from an EMBL/GenBank/DDBJ whole genome shotgun (WGS) entry which is preliminary data.</text>
</comment>
<dbReference type="InterPro" id="IPR051532">
    <property type="entry name" value="Ester_Hydrolysis_Enzymes"/>
</dbReference>
<accession>A0ABT8KS02</accession>
<dbReference type="EMBL" id="JAUJEA010000004">
    <property type="protein sequence ID" value="MDN5202245.1"/>
    <property type="molecule type" value="Genomic_DNA"/>
</dbReference>
<dbReference type="SUPFAM" id="SSF52266">
    <property type="entry name" value="SGNH hydrolase"/>
    <property type="match status" value="2"/>
</dbReference>
<evidence type="ECO:0000259" key="2">
    <source>
        <dbReference type="Pfam" id="PF13472"/>
    </source>
</evidence>
<dbReference type="Gene3D" id="3.40.50.1110">
    <property type="entry name" value="SGNH hydrolase"/>
    <property type="match status" value="2"/>
</dbReference>
<dbReference type="InterPro" id="IPR013830">
    <property type="entry name" value="SGNH_hydro"/>
</dbReference>
<feature type="domain" description="SGNH hydrolase-type esterase" evidence="2">
    <location>
        <begin position="26"/>
        <end position="195"/>
    </location>
</feature>
<protein>
    <submittedName>
        <fullName evidence="3">GDSL-type esterase/lipase family protein</fullName>
    </submittedName>
</protein>
<feature type="domain" description="Peptidase S9 prolyl oligopeptidase catalytic" evidence="1">
    <location>
        <begin position="314"/>
        <end position="451"/>
    </location>
</feature>
<dbReference type="Pfam" id="PF13472">
    <property type="entry name" value="Lipase_GDSL_2"/>
    <property type="match status" value="2"/>
</dbReference>
<dbReference type="Proteomes" id="UP001172082">
    <property type="component" value="Unassembled WGS sequence"/>
</dbReference>
<dbReference type="PANTHER" id="PTHR30383:SF5">
    <property type="entry name" value="SGNH HYDROLASE-TYPE ESTERASE DOMAIN-CONTAINING PROTEIN"/>
    <property type="match status" value="1"/>
</dbReference>
<evidence type="ECO:0000313" key="4">
    <source>
        <dbReference type="Proteomes" id="UP001172082"/>
    </source>
</evidence>
<dbReference type="Pfam" id="PF00326">
    <property type="entry name" value="Peptidase_S9"/>
    <property type="match status" value="1"/>
</dbReference>
<dbReference type="RefSeq" id="WP_346752271.1">
    <property type="nucleotide sequence ID" value="NZ_JAUJEA010000004.1"/>
</dbReference>
<evidence type="ECO:0000259" key="1">
    <source>
        <dbReference type="Pfam" id="PF00326"/>
    </source>
</evidence>
<dbReference type="PANTHER" id="PTHR30383">
    <property type="entry name" value="THIOESTERASE 1/PROTEASE 1/LYSOPHOSPHOLIPASE L1"/>
    <property type="match status" value="1"/>
</dbReference>
<dbReference type="InterPro" id="IPR001375">
    <property type="entry name" value="Peptidase_S9_cat"/>
</dbReference>
<dbReference type="InterPro" id="IPR029058">
    <property type="entry name" value="AB_hydrolase_fold"/>
</dbReference>
<feature type="domain" description="SGNH hydrolase-type esterase" evidence="2">
    <location>
        <begin position="514"/>
        <end position="686"/>
    </location>
</feature>
<evidence type="ECO:0000313" key="3">
    <source>
        <dbReference type="EMBL" id="MDN5202245.1"/>
    </source>
</evidence>
<dbReference type="InterPro" id="IPR036514">
    <property type="entry name" value="SGNH_hydro_sf"/>
</dbReference>
<name>A0ABT8KS02_9BACT</name>
<dbReference type="Gene3D" id="3.40.50.1820">
    <property type="entry name" value="alpha/beta hydrolase"/>
    <property type="match status" value="1"/>
</dbReference>
<reference evidence="3" key="1">
    <citation type="submission" date="2023-06" db="EMBL/GenBank/DDBJ databases">
        <title>Genomic of Parafulvivirga corallium.</title>
        <authorList>
            <person name="Wang G."/>
        </authorList>
    </citation>
    <scope>NUCLEOTIDE SEQUENCE</scope>
    <source>
        <strain evidence="3">BMA10</strain>
    </source>
</reference>
<dbReference type="SUPFAM" id="SSF53474">
    <property type="entry name" value="alpha/beta-Hydrolases"/>
    <property type="match status" value="1"/>
</dbReference>
<sequence length="701" mass="79419">MSRICCIALLFSLVATGSLAQIKVACIGNSITYGAGVTNREKNAYPQQLQSILGNEYEVRNFGLNGATLLKKGNTPYWKTKEYTEALAYDADIIVIKLGTNDAKRVNLNYLDEFKSDYLSLIRSLKQENDHKRVIICLPVPIFENEMGKTLQQRIIPLIQEVAYESSVEIVNLYNIFLSKEHLFPDKVHPTSLGATIIAQRLYEQITLRKEDNFKLMEKLAIDGEKSNFHGFTETDFDWNGVACKIVEPKYTAIGRPWVLRARFWGHEPQTDVALLERGFHIAYCDVANLYGNKKAIERWNNFYNLMRQGGLGTKVVLEGMSRGGLIIYNWALENLEKVACIYADAPVLDGKSWPGGKGNGKYSEADWNRLKEAHEFKTEEEAISFKGFPIDRVKKIAKSKIPVLHVCGSTDQVVPVSENTKLFEEQMDDWGGDFRAIYKEDVGHHPHSLKDPTTIVNFILKSTNRKINFASLPVPGAEYRSAAGWKEGADWWANHEDIKHLLHHRENPLDILFIGNSITQSMGGNRQQVTIKTGRDTFDQVFEGYTWETAGISGDRTQHVAWRIKNGDYIKGQPKVVVLTIGVNNFAADAADEVTEGILKILNLIREHLPDSKILLLGPLPAGNESDHPYRRKYKSVHKGLLKEMKKRKDVLYMDMGEFLIAEDGKLNTNYYSRDGIHLIAGGYEQWALTIFPIIEKMIK</sequence>
<gene>
    <name evidence="3" type="ORF">QQ008_12745</name>
</gene>
<keyword evidence="4" id="KW-1185">Reference proteome</keyword>
<organism evidence="3 4">
    <name type="scientific">Splendidivirga corallicola</name>
    <dbReference type="NCBI Taxonomy" id="3051826"/>
    <lineage>
        <taxon>Bacteria</taxon>
        <taxon>Pseudomonadati</taxon>
        <taxon>Bacteroidota</taxon>
        <taxon>Cytophagia</taxon>
        <taxon>Cytophagales</taxon>
        <taxon>Splendidivirgaceae</taxon>
        <taxon>Splendidivirga</taxon>
    </lineage>
</organism>
<proteinExistence type="predicted"/>